<reference evidence="1" key="1">
    <citation type="submission" date="2020-10" db="EMBL/GenBank/DDBJ databases">
        <authorList>
            <person name="Gilroy R."/>
        </authorList>
    </citation>
    <scope>NUCLEOTIDE SEQUENCE</scope>
    <source>
        <strain evidence="1">ChiSxjej1B13-7958</strain>
    </source>
</reference>
<dbReference type="PIRSF" id="PIRSF030771">
    <property type="entry name" value="UCP030771"/>
    <property type="match status" value="1"/>
</dbReference>
<name>A0A9D1AQN9_9FIRM</name>
<dbReference type="AlphaFoldDB" id="A0A9D1AQN9"/>
<dbReference type="Proteomes" id="UP000824242">
    <property type="component" value="Unassembled WGS sequence"/>
</dbReference>
<proteinExistence type="predicted"/>
<dbReference type="InterPro" id="IPR011231">
    <property type="entry name" value="Phage_VT1-Sakai_H0018"/>
</dbReference>
<organism evidence="1 2">
    <name type="scientific">Candidatus Caccousia avicola</name>
    <dbReference type="NCBI Taxonomy" id="2840721"/>
    <lineage>
        <taxon>Bacteria</taxon>
        <taxon>Bacillati</taxon>
        <taxon>Bacillota</taxon>
        <taxon>Clostridia</taxon>
        <taxon>Eubacteriales</taxon>
        <taxon>Oscillospiraceae</taxon>
        <taxon>Oscillospiraceae incertae sedis</taxon>
        <taxon>Candidatus Caccousia</taxon>
    </lineage>
</organism>
<accession>A0A9D1AQN9</accession>
<sequence>MARYVQPGKAIEYTNAGEETIRYGDVVALTNCVGVAAADIAPGTTGVIELSGVYEMPADTSAAFTQGQKLYWDASGKKVTATEGDIAAGIAVEAKQDSAAVALVKL</sequence>
<comment type="caution">
    <text evidence="1">The sequence shown here is derived from an EMBL/GenBank/DDBJ whole genome shotgun (WGS) entry which is preliminary data.</text>
</comment>
<gene>
    <name evidence="1" type="ORF">IAB89_09140</name>
</gene>
<reference evidence="1" key="2">
    <citation type="journal article" date="2021" name="PeerJ">
        <title>Extensive microbial diversity within the chicken gut microbiome revealed by metagenomics and culture.</title>
        <authorList>
            <person name="Gilroy R."/>
            <person name="Ravi A."/>
            <person name="Getino M."/>
            <person name="Pursley I."/>
            <person name="Horton D.L."/>
            <person name="Alikhan N.F."/>
            <person name="Baker D."/>
            <person name="Gharbi K."/>
            <person name="Hall N."/>
            <person name="Watson M."/>
            <person name="Adriaenssens E.M."/>
            <person name="Foster-Nyarko E."/>
            <person name="Jarju S."/>
            <person name="Secka A."/>
            <person name="Antonio M."/>
            <person name="Oren A."/>
            <person name="Chaudhuri R.R."/>
            <person name="La Ragione R."/>
            <person name="Hildebrand F."/>
            <person name="Pallen M.J."/>
        </authorList>
    </citation>
    <scope>NUCLEOTIDE SEQUENCE</scope>
    <source>
        <strain evidence="1">ChiSxjej1B13-7958</strain>
    </source>
</reference>
<dbReference type="Pfam" id="PF09956">
    <property type="entry name" value="Phage_cement_2"/>
    <property type="match status" value="1"/>
</dbReference>
<dbReference type="EMBL" id="DVGZ01000100">
    <property type="protein sequence ID" value="HIR47798.1"/>
    <property type="molecule type" value="Genomic_DNA"/>
</dbReference>
<evidence type="ECO:0000313" key="1">
    <source>
        <dbReference type="EMBL" id="HIR47798.1"/>
    </source>
</evidence>
<evidence type="ECO:0000313" key="2">
    <source>
        <dbReference type="Proteomes" id="UP000824242"/>
    </source>
</evidence>
<protein>
    <submittedName>
        <fullName evidence="1">DUF2190 family protein</fullName>
    </submittedName>
</protein>